<dbReference type="PROSITE" id="PS50887">
    <property type="entry name" value="GGDEF"/>
    <property type="match status" value="1"/>
</dbReference>
<dbReference type="NCBIfam" id="TIGR00254">
    <property type="entry name" value="GGDEF"/>
    <property type="match status" value="1"/>
</dbReference>
<evidence type="ECO:0000313" key="4">
    <source>
        <dbReference type="Proteomes" id="UP000663992"/>
    </source>
</evidence>
<dbReference type="PANTHER" id="PTHR46663">
    <property type="entry name" value="DIGUANYLATE CYCLASE DGCT-RELATED"/>
    <property type="match status" value="1"/>
</dbReference>
<dbReference type="EMBL" id="JAFKCS010000001">
    <property type="protein sequence ID" value="MBN7818395.1"/>
    <property type="molecule type" value="Genomic_DNA"/>
</dbReference>
<evidence type="ECO:0000259" key="1">
    <source>
        <dbReference type="PROSITE" id="PS50112"/>
    </source>
</evidence>
<organism evidence="3 4">
    <name type="scientific">Bowmanella yangjiangensis</name>
    <dbReference type="NCBI Taxonomy" id="2811230"/>
    <lineage>
        <taxon>Bacteria</taxon>
        <taxon>Pseudomonadati</taxon>
        <taxon>Pseudomonadota</taxon>
        <taxon>Gammaproteobacteria</taxon>
        <taxon>Alteromonadales</taxon>
        <taxon>Alteromonadaceae</taxon>
        <taxon>Bowmanella</taxon>
    </lineage>
</organism>
<proteinExistence type="predicted"/>
<dbReference type="SMART" id="SM00267">
    <property type="entry name" value="GGDEF"/>
    <property type="match status" value="1"/>
</dbReference>
<evidence type="ECO:0000313" key="3">
    <source>
        <dbReference type="EMBL" id="MBN7818395.1"/>
    </source>
</evidence>
<dbReference type="InterPro" id="IPR052163">
    <property type="entry name" value="DGC-Regulatory_Protein"/>
</dbReference>
<dbReference type="SUPFAM" id="SSF55073">
    <property type="entry name" value="Nucleotide cyclase"/>
    <property type="match status" value="1"/>
</dbReference>
<dbReference type="InterPro" id="IPR035965">
    <property type="entry name" value="PAS-like_dom_sf"/>
</dbReference>
<dbReference type="Pfam" id="PF08448">
    <property type="entry name" value="PAS_4"/>
    <property type="match status" value="1"/>
</dbReference>
<sequence>MKQNIDVLIVIREQVTANILGHNIALSMPGLRLCRVRTPEAALTFARSHKVNTLIIGLPSEDLARIDVHAFQRISPKTLLLLLPFKLSGRHKWLALVLAWLSDYQLRHAKHTQQTCLAHQALSAMEEAVISCNRQGLVTYINNMAEYLIGLKRSDAIGRPLSSILEVAQDPSGQALINQMEQAIANNKTVPQQWHSQLIHKNGEKTHVRNSVAPILDQAGINTGAVLVLHKASRNIMTIRKIYHQANYDYLTDLPNRALLMERLNLAIRLAIRHHKQVGLLFVDLDHFKLVNDSLGHDAGDQLLKSVSGRLVDCVRTSDTVCRHGGDEFTILLTEVANFGDCEQVAQKILDAFSMPHQLDNQVVVISLSIGISVFPCDAENSDMMFRHADQAMYLAKKKGRNRFEVYPYESSSALAQN</sequence>
<dbReference type="InterPro" id="IPR043128">
    <property type="entry name" value="Rev_trsase/Diguanyl_cyclase"/>
</dbReference>
<comment type="caution">
    <text evidence="3">The sequence shown here is derived from an EMBL/GenBank/DDBJ whole genome shotgun (WGS) entry which is preliminary data.</text>
</comment>
<dbReference type="InterPro" id="IPR029787">
    <property type="entry name" value="Nucleotide_cyclase"/>
</dbReference>
<dbReference type="SUPFAM" id="SSF55785">
    <property type="entry name" value="PYP-like sensor domain (PAS domain)"/>
    <property type="match status" value="1"/>
</dbReference>
<protein>
    <submittedName>
        <fullName evidence="3">Sensor domain-containing diguanylate cyclase</fullName>
    </submittedName>
</protein>
<feature type="domain" description="GGDEF" evidence="2">
    <location>
        <begin position="276"/>
        <end position="409"/>
    </location>
</feature>
<dbReference type="InterPro" id="IPR013656">
    <property type="entry name" value="PAS_4"/>
</dbReference>
<dbReference type="Gene3D" id="3.30.450.20">
    <property type="entry name" value="PAS domain"/>
    <property type="match status" value="1"/>
</dbReference>
<dbReference type="InterPro" id="IPR000160">
    <property type="entry name" value="GGDEF_dom"/>
</dbReference>
<name>A0ABS3CQ35_9ALTE</name>
<dbReference type="RefSeq" id="WP_206592223.1">
    <property type="nucleotide sequence ID" value="NZ_JAFKCS010000001.1"/>
</dbReference>
<dbReference type="PANTHER" id="PTHR46663:SF3">
    <property type="entry name" value="SLL0267 PROTEIN"/>
    <property type="match status" value="1"/>
</dbReference>
<keyword evidence="4" id="KW-1185">Reference proteome</keyword>
<dbReference type="Proteomes" id="UP000663992">
    <property type="component" value="Unassembled WGS sequence"/>
</dbReference>
<gene>
    <name evidence="3" type="ORF">J0A65_00890</name>
</gene>
<reference evidence="3 4" key="1">
    <citation type="submission" date="2021-03" db="EMBL/GenBank/DDBJ databases">
        <title>novel species isolated from a fishpond in China.</title>
        <authorList>
            <person name="Lu H."/>
            <person name="Cai Z."/>
        </authorList>
    </citation>
    <scope>NUCLEOTIDE SEQUENCE [LARGE SCALE GENOMIC DNA]</scope>
    <source>
        <strain evidence="3 4">Y57</strain>
    </source>
</reference>
<dbReference type="NCBIfam" id="TIGR00229">
    <property type="entry name" value="sensory_box"/>
    <property type="match status" value="1"/>
</dbReference>
<feature type="domain" description="PAS" evidence="1">
    <location>
        <begin position="120"/>
        <end position="187"/>
    </location>
</feature>
<dbReference type="CDD" id="cd01949">
    <property type="entry name" value="GGDEF"/>
    <property type="match status" value="1"/>
</dbReference>
<dbReference type="SMART" id="SM00091">
    <property type="entry name" value="PAS"/>
    <property type="match status" value="1"/>
</dbReference>
<dbReference type="Pfam" id="PF00990">
    <property type="entry name" value="GGDEF"/>
    <property type="match status" value="1"/>
</dbReference>
<dbReference type="CDD" id="cd00130">
    <property type="entry name" value="PAS"/>
    <property type="match status" value="1"/>
</dbReference>
<dbReference type="PROSITE" id="PS50112">
    <property type="entry name" value="PAS"/>
    <property type="match status" value="1"/>
</dbReference>
<accession>A0ABS3CQ35</accession>
<dbReference type="Gene3D" id="3.30.70.270">
    <property type="match status" value="1"/>
</dbReference>
<dbReference type="InterPro" id="IPR000014">
    <property type="entry name" value="PAS"/>
</dbReference>
<evidence type="ECO:0000259" key="2">
    <source>
        <dbReference type="PROSITE" id="PS50887"/>
    </source>
</evidence>